<dbReference type="EMBL" id="JAOUSF010000003">
    <property type="protein sequence ID" value="MCU9613618.1"/>
    <property type="molecule type" value="Genomic_DNA"/>
</dbReference>
<evidence type="ECO:0000256" key="1">
    <source>
        <dbReference type="HAMAP-Rule" id="MF_01538"/>
    </source>
</evidence>
<dbReference type="HAMAP" id="MF_01538">
    <property type="entry name" value="UPF0346"/>
    <property type="match status" value="1"/>
</dbReference>
<dbReference type="PIRSF" id="PIRSF037262">
    <property type="entry name" value="UCP037262"/>
    <property type="match status" value="1"/>
</dbReference>
<evidence type="ECO:0000313" key="3">
    <source>
        <dbReference type="EMBL" id="MCU9613618.1"/>
    </source>
</evidence>
<sequence>MAKTFYHFLMTYRNPQGKDDISHFANHAYHDHSFPTRSSDYDEVSRYLELNGDYLSSMTVFDNAWELYVQIEKPFS</sequence>
<dbReference type="Gene3D" id="1.10.150.260">
    <property type="entry name" value="YozE SAM-like"/>
    <property type="match status" value="1"/>
</dbReference>
<feature type="domain" description="YozE SAM-like" evidence="2">
    <location>
        <begin position="4"/>
        <end position="69"/>
    </location>
</feature>
<dbReference type="Proteomes" id="UP001209318">
    <property type="component" value="Unassembled WGS sequence"/>
</dbReference>
<name>A0AAE3LT82_9BACI</name>
<comment type="caution">
    <text evidence="3">The sequence shown here is derived from an EMBL/GenBank/DDBJ whole genome shotgun (WGS) entry which is preliminary data.</text>
</comment>
<accession>A0AAE3LT82</accession>
<organism evidence="3 4">
    <name type="scientific">Perspicuibacillus lycopersici</name>
    <dbReference type="NCBI Taxonomy" id="1325689"/>
    <lineage>
        <taxon>Bacteria</taxon>
        <taxon>Bacillati</taxon>
        <taxon>Bacillota</taxon>
        <taxon>Bacilli</taxon>
        <taxon>Bacillales</taxon>
        <taxon>Bacillaceae</taxon>
        <taxon>Perspicuibacillus</taxon>
    </lineage>
</organism>
<proteinExistence type="inferred from homology"/>
<evidence type="ECO:0000259" key="2">
    <source>
        <dbReference type="Pfam" id="PF06855"/>
    </source>
</evidence>
<reference evidence="3" key="1">
    <citation type="submission" date="2022-10" db="EMBL/GenBank/DDBJ databases">
        <title>Description of Fervidibacillus gen. nov. in the family Fervidibacillaceae fam. nov. with two species, Fervidibacillus albus sp. nov., and Fervidibacillus halotolerans sp. nov., isolated from tidal flat sediments.</title>
        <authorList>
            <person name="Kwon K.K."/>
            <person name="Yang S.-H."/>
        </authorList>
    </citation>
    <scope>NUCLEOTIDE SEQUENCE</scope>
    <source>
        <strain evidence="3">JCM 19140</strain>
    </source>
</reference>
<dbReference type="NCBIfam" id="NF010193">
    <property type="entry name" value="PRK13672.1"/>
    <property type="match status" value="1"/>
</dbReference>
<dbReference type="Pfam" id="PF06855">
    <property type="entry name" value="YozE_SAM_like"/>
    <property type="match status" value="1"/>
</dbReference>
<evidence type="ECO:0000313" key="4">
    <source>
        <dbReference type="Proteomes" id="UP001209318"/>
    </source>
</evidence>
<gene>
    <name evidence="3" type="ORF">OEV98_08600</name>
</gene>
<dbReference type="InterPro" id="IPR010673">
    <property type="entry name" value="UPF0346"/>
</dbReference>
<comment type="similarity">
    <text evidence="1">Belongs to the UPF0346 family.</text>
</comment>
<dbReference type="AlphaFoldDB" id="A0AAE3LT82"/>
<dbReference type="InterPro" id="IPR036806">
    <property type="entry name" value="YozE_SAM-like_sf"/>
</dbReference>
<dbReference type="InterPro" id="IPR023089">
    <property type="entry name" value="YozE_SAM-like"/>
</dbReference>
<dbReference type="RefSeq" id="WP_263072860.1">
    <property type="nucleotide sequence ID" value="NZ_JAOUSF010000003.1"/>
</dbReference>
<protein>
    <recommendedName>
        <fullName evidence="1">UPF0346 protein OEV98_08600</fullName>
    </recommendedName>
</protein>
<keyword evidence="4" id="KW-1185">Reference proteome</keyword>
<dbReference type="SUPFAM" id="SSF140652">
    <property type="entry name" value="YozE-like"/>
    <property type="match status" value="1"/>
</dbReference>